<dbReference type="EMBL" id="LCWF01000024">
    <property type="protein sequence ID" value="KKY27495.1"/>
    <property type="molecule type" value="Genomic_DNA"/>
</dbReference>
<organism evidence="1 2">
    <name type="scientific">Phaeomoniella chlamydospora</name>
    <name type="common">Phaeoacremonium chlamydosporum</name>
    <dbReference type="NCBI Taxonomy" id="158046"/>
    <lineage>
        <taxon>Eukaryota</taxon>
        <taxon>Fungi</taxon>
        <taxon>Dikarya</taxon>
        <taxon>Ascomycota</taxon>
        <taxon>Pezizomycotina</taxon>
        <taxon>Eurotiomycetes</taxon>
        <taxon>Chaetothyriomycetidae</taxon>
        <taxon>Phaeomoniellales</taxon>
        <taxon>Phaeomoniellaceae</taxon>
        <taxon>Phaeomoniella</taxon>
    </lineage>
</organism>
<evidence type="ECO:0000313" key="2">
    <source>
        <dbReference type="Proteomes" id="UP000053317"/>
    </source>
</evidence>
<protein>
    <submittedName>
        <fullName evidence="1">Uncharacterized protein</fullName>
    </submittedName>
</protein>
<evidence type="ECO:0000313" key="1">
    <source>
        <dbReference type="EMBL" id="KKY27495.1"/>
    </source>
</evidence>
<dbReference type="PANTHER" id="PTHR36587">
    <property type="entry name" value="EXPRESSION SITE-ASSOCIATED GENE 3 (ESAG3)-LIKE PROTEIN"/>
    <property type="match status" value="1"/>
</dbReference>
<dbReference type="OrthoDB" id="422736at2759"/>
<dbReference type="AlphaFoldDB" id="A0A0G2HGA4"/>
<sequence>MLGLAVLEYPVPTLVSWNETYAVPGLLGGGSHLAKITLVLEHLRNRMQEGGPEVSSELIFMLDAYDIFIQLPSSLFLSRYHSINNNANAWIEHRLGGAAAREGIKQTIIFGAGKKCAPNDLHTVSCYAIPESPLPRDLYGHNTDTGVGWNRYASVRQRYLNSGYIIGPLGDMARLFERAQQKLEICVKYTPENPSPHDKGDTEASHCYGGSDQSIFAEIFGEQEFHREVMRRHHHTWVDTLMEYLVKDRPGSPRPSFQQEAAIVDDPLEPSFTHQVLSTEYRPNKPFEYGIGLDYYSLLGHQTVNSQEDAKYLNHNLDILDQAGRRSSMACPLHPDLQKTPLLLPTDIRASEFPVLDQQKQSNSLVLYTHLCLNTIPVMIHHNGDKDARKRDWKKVWYQGELKKMLEVVEVNGEENENEETQGGGLLGGFTIEGEFVEWEEICPAEFDGELYGR</sequence>
<proteinExistence type="predicted"/>
<accession>A0A0G2HGA4</accession>
<gene>
    <name evidence="1" type="ORF">UCRPC4_g01090</name>
</gene>
<name>A0A0G2HGA4_PHACM</name>
<reference evidence="1 2" key="1">
    <citation type="submission" date="2015-05" db="EMBL/GenBank/DDBJ databases">
        <title>Distinctive expansion of gene families associated with plant cell wall degradation and secondary metabolism in the genomes of grapevine trunk pathogens.</title>
        <authorList>
            <person name="Lawrence D.P."/>
            <person name="Travadon R."/>
            <person name="Rolshausen P.E."/>
            <person name="Baumgartner K."/>
        </authorList>
    </citation>
    <scope>NUCLEOTIDE SEQUENCE [LARGE SCALE GENOMIC DNA]</scope>
    <source>
        <strain evidence="1">UCRPC4</strain>
    </source>
</reference>
<keyword evidence="2" id="KW-1185">Reference proteome</keyword>
<dbReference type="CDD" id="cd22997">
    <property type="entry name" value="GT_LH"/>
    <property type="match status" value="1"/>
</dbReference>
<comment type="caution">
    <text evidence="1">The sequence shown here is derived from an EMBL/GenBank/DDBJ whole genome shotgun (WGS) entry which is preliminary data.</text>
</comment>
<dbReference type="PANTHER" id="PTHR36587:SF2">
    <property type="entry name" value="EXPRESSION SITE-ASSOCIATED GENE 3 (ESAG3)-LIKE PROTEIN"/>
    <property type="match status" value="1"/>
</dbReference>
<reference evidence="1 2" key="2">
    <citation type="submission" date="2015-05" db="EMBL/GenBank/DDBJ databases">
        <authorList>
            <person name="Morales-Cruz A."/>
            <person name="Amrine K.C."/>
            <person name="Cantu D."/>
        </authorList>
    </citation>
    <scope>NUCLEOTIDE SEQUENCE [LARGE SCALE GENOMIC DNA]</scope>
    <source>
        <strain evidence="1">UCRPC4</strain>
    </source>
</reference>
<dbReference type="Proteomes" id="UP000053317">
    <property type="component" value="Unassembled WGS sequence"/>
</dbReference>